<dbReference type="AlphaFoldDB" id="A0A7R9MKR4"/>
<evidence type="ECO:0000313" key="2">
    <source>
        <dbReference type="EMBL" id="CAD7662053.1"/>
    </source>
</evidence>
<feature type="signal peptide" evidence="1">
    <location>
        <begin position="1"/>
        <end position="24"/>
    </location>
</feature>
<feature type="non-terminal residue" evidence="2">
    <location>
        <position position="121"/>
    </location>
</feature>
<gene>
    <name evidence="2" type="ORF">ONB1V03_LOCUS18613</name>
</gene>
<sequence>MKSTILAFILVLIMAASYYREANGQAYGVNYNRYNSGLYGRSNYNARYGGGQYTPDYTGYTNQYYNPYNNYQYYAYSYPYSRLYGYPGYGTYGYNPYGNTYGTYGAGYGTGYGAGGVGAGE</sequence>
<keyword evidence="1" id="KW-0732">Signal</keyword>
<proteinExistence type="predicted"/>
<feature type="chain" id="PRO_5035592422" description="Prisilkin-39" evidence="1">
    <location>
        <begin position="25"/>
        <end position="121"/>
    </location>
</feature>
<protein>
    <recommendedName>
        <fullName evidence="4">Prisilkin-39</fullName>
    </recommendedName>
</protein>
<name>A0A7R9MKR4_9ACAR</name>
<dbReference type="EMBL" id="OC940963">
    <property type="protein sequence ID" value="CAD7662053.1"/>
    <property type="molecule type" value="Genomic_DNA"/>
</dbReference>
<evidence type="ECO:0000256" key="1">
    <source>
        <dbReference type="SAM" id="SignalP"/>
    </source>
</evidence>
<accession>A0A7R9MKR4</accession>
<dbReference type="EMBL" id="CAJPVJ010026138">
    <property type="protein sequence ID" value="CAG2179189.1"/>
    <property type="molecule type" value="Genomic_DNA"/>
</dbReference>
<keyword evidence="3" id="KW-1185">Reference proteome</keyword>
<dbReference type="Proteomes" id="UP000728032">
    <property type="component" value="Unassembled WGS sequence"/>
</dbReference>
<organism evidence="2">
    <name type="scientific">Oppiella nova</name>
    <dbReference type="NCBI Taxonomy" id="334625"/>
    <lineage>
        <taxon>Eukaryota</taxon>
        <taxon>Metazoa</taxon>
        <taxon>Ecdysozoa</taxon>
        <taxon>Arthropoda</taxon>
        <taxon>Chelicerata</taxon>
        <taxon>Arachnida</taxon>
        <taxon>Acari</taxon>
        <taxon>Acariformes</taxon>
        <taxon>Sarcoptiformes</taxon>
        <taxon>Oribatida</taxon>
        <taxon>Brachypylina</taxon>
        <taxon>Oppioidea</taxon>
        <taxon>Oppiidae</taxon>
        <taxon>Oppiella</taxon>
    </lineage>
</organism>
<evidence type="ECO:0008006" key="4">
    <source>
        <dbReference type="Google" id="ProtNLM"/>
    </source>
</evidence>
<evidence type="ECO:0000313" key="3">
    <source>
        <dbReference type="Proteomes" id="UP000728032"/>
    </source>
</evidence>
<reference evidence="2" key="1">
    <citation type="submission" date="2020-11" db="EMBL/GenBank/DDBJ databases">
        <authorList>
            <person name="Tran Van P."/>
        </authorList>
    </citation>
    <scope>NUCLEOTIDE SEQUENCE</scope>
</reference>